<dbReference type="RefSeq" id="WP_006160376.1">
    <property type="nucleotide sequence ID" value="NZ_AHJE01000062.1"/>
</dbReference>
<name>H1SA82_9BURK</name>
<feature type="domain" description="DSBA-like thioredoxin" evidence="1">
    <location>
        <begin position="22"/>
        <end position="229"/>
    </location>
</feature>
<protein>
    <submittedName>
        <fullName evidence="2">Thioredoxin, dsba oxidoreductase family protein</fullName>
    </submittedName>
</protein>
<sequence>MKMNSSPSTALGIHEGARPGLTIEVYFDFVCPWCLIGKRHLHTAMSRLAEMRPDVDLSVLWRSHQLRPDTPPGGLPYQAFYIARLGRPEAVAARRAQVRHAGTAVGIDFAFERIKVLPNTASAHELVAYATRHCNETQVAGLVERLFVAYFIEGEDIGDSTVLERLGLECELGPHGLAEQFAEFRRSASRTISAPAPIDRHIDGVPCFVFNRSHSVSGANPPDVLLDAMLRSISG</sequence>
<dbReference type="Proteomes" id="UP000005808">
    <property type="component" value="Unassembled WGS sequence"/>
</dbReference>
<dbReference type="PANTHER" id="PTHR13887">
    <property type="entry name" value="GLUTATHIONE S-TRANSFERASE KAPPA"/>
    <property type="match status" value="1"/>
</dbReference>
<evidence type="ECO:0000313" key="2">
    <source>
        <dbReference type="EMBL" id="EHP40631.1"/>
    </source>
</evidence>
<dbReference type="Gene3D" id="3.40.30.10">
    <property type="entry name" value="Glutaredoxin"/>
    <property type="match status" value="1"/>
</dbReference>
<gene>
    <name evidence="2" type="ORF">OR16_25015</name>
</gene>
<evidence type="ECO:0000313" key="3">
    <source>
        <dbReference type="Proteomes" id="UP000005808"/>
    </source>
</evidence>
<dbReference type="SUPFAM" id="SSF52833">
    <property type="entry name" value="Thioredoxin-like"/>
    <property type="match status" value="1"/>
</dbReference>
<dbReference type="InterPro" id="IPR001853">
    <property type="entry name" value="DSBA-like_thioredoxin_dom"/>
</dbReference>
<accession>H1SA82</accession>
<evidence type="ECO:0000259" key="1">
    <source>
        <dbReference type="Pfam" id="PF01323"/>
    </source>
</evidence>
<comment type="caution">
    <text evidence="2">The sequence shown here is derived from an EMBL/GenBank/DDBJ whole genome shotgun (WGS) entry which is preliminary data.</text>
</comment>
<dbReference type="GO" id="GO:0016491">
    <property type="term" value="F:oxidoreductase activity"/>
    <property type="evidence" value="ECO:0007669"/>
    <property type="project" value="InterPro"/>
</dbReference>
<dbReference type="PANTHER" id="PTHR13887:SF41">
    <property type="entry name" value="THIOREDOXIN SUPERFAMILY PROTEIN"/>
    <property type="match status" value="1"/>
</dbReference>
<organism evidence="2 3">
    <name type="scientific">Cupriavidus basilensis OR16</name>
    <dbReference type="NCBI Taxonomy" id="1127483"/>
    <lineage>
        <taxon>Bacteria</taxon>
        <taxon>Pseudomonadati</taxon>
        <taxon>Pseudomonadota</taxon>
        <taxon>Betaproteobacteria</taxon>
        <taxon>Burkholderiales</taxon>
        <taxon>Burkholderiaceae</taxon>
        <taxon>Cupriavidus</taxon>
    </lineage>
</organism>
<reference evidence="2 3" key="1">
    <citation type="journal article" date="2012" name="J. Bacteriol.">
        <title>De Novo Genome Project of Cupriavidus basilensis OR16.</title>
        <authorList>
            <person name="Cserhati M."/>
            <person name="Kriszt B."/>
            <person name="Szoboszlay S."/>
            <person name="Toth A."/>
            <person name="Szabo I."/>
            <person name="Tancsics A."/>
            <person name="Nagy I."/>
            <person name="Horvath B."/>
            <person name="Nagy I."/>
            <person name="Kukolya J."/>
        </authorList>
    </citation>
    <scope>NUCLEOTIDE SEQUENCE [LARGE SCALE GENOMIC DNA]</scope>
    <source>
        <strain evidence="2 3">OR16</strain>
    </source>
</reference>
<proteinExistence type="predicted"/>
<dbReference type="AlphaFoldDB" id="H1SA82"/>
<dbReference type="InterPro" id="IPR036249">
    <property type="entry name" value="Thioredoxin-like_sf"/>
</dbReference>
<dbReference type="PATRIC" id="fig|1127483.3.peg.5005"/>
<dbReference type="EMBL" id="AHJE01000062">
    <property type="protein sequence ID" value="EHP40631.1"/>
    <property type="molecule type" value="Genomic_DNA"/>
</dbReference>
<dbReference type="Pfam" id="PF01323">
    <property type="entry name" value="DSBA"/>
    <property type="match status" value="1"/>
</dbReference>
<dbReference type="OrthoDB" id="9799122at2"/>
<dbReference type="CDD" id="cd03024">
    <property type="entry name" value="DsbA_FrnE"/>
    <property type="match status" value="1"/>
</dbReference>